<sequence>MDANDTVGNAAHLGDVLGQRLAPLESHQGVVEVRRLGTMTGIEVSPVDGLERTGFEICQIMKNNGVLTRPLGDVVVLMPPLAMNDTDLNTVVDVCISAIDQVTG</sequence>
<dbReference type="AlphaFoldDB" id="A0A6J6WIE7"/>
<name>A0A6J6WIE7_9ZZZZ</name>
<evidence type="ECO:0000313" key="1">
    <source>
        <dbReference type="EMBL" id="CAB4781957.1"/>
    </source>
</evidence>
<dbReference type="Pfam" id="PF00202">
    <property type="entry name" value="Aminotran_3"/>
    <property type="match status" value="1"/>
</dbReference>
<dbReference type="EMBL" id="CAEZZX010000151">
    <property type="protein sequence ID" value="CAB4781957.1"/>
    <property type="molecule type" value="Genomic_DNA"/>
</dbReference>
<dbReference type="InterPro" id="IPR015424">
    <property type="entry name" value="PyrdxlP-dep_Trfase"/>
</dbReference>
<dbReference type="GO" id="GO:0008483">
    <property type="term" value="F:transaminase activity"/>
    <property type="evidence" value="ECO:0007669"/>
    <property type="project" value="InterPro"/>
</dbReference>
<dbReference type="InterPro" id="IPR005814">
    <property type="entry name" value="Aminotrans_3"/>
</dbReference>
<dbReference type="InterPro" id="IPR015422">
    <property type="entry name" value="PyrdxlP-dep_Trfase_small"/>
</dbReference>
<gene>
    <name evidence="1" type="ORF">UFOPK2938_00784</name>
</gene>
<organism evidence="1">
    <name type="scientific">freshwater metagenome</name>
    <dbReference type="NCBI Taxonomy" id="449393"/>
    <lineage>
        <taxon>unclassified sequences</taxon>
        <taxon>metagenomes</taxon>
        <taxon>ecological metagenomes</taxon>
    </lineage>
</organism>
<protein>
    <submittedName>
        <fullName evidence="1">Unannotated protein</fullName>
    </submittedName>
</protein>
<reference evidence="1" key="1">
    <citation type="submission" date="2020-05" db="EMBL/GenBank/DDBJ databases">
        <authorList>
            <person name="Chiriac C."/>
            <person name="Salcher M."/>
            <person name="Ghai R."/>
            <person name="Kavagutti S V."/>
        </authorList>
    </citation>
    <scope>NUCLEOTIDE SEQUENCE</scope>
</reference>
<dbReference type="Gene3D" id="3.90.1150.10">
    <property type="entry name" value="Aspartate Aminotransferase, domain 1"/>
    <property type="match status" value="1"/>
</dbReference>
<proteinExistence type="predicted"/>
<dbReference type="GO" id="GO:0030170">
    <property type="term" value="F:pyridoxal phosphate binding"/>
    <property type="evidence" value="ECO:0007669"/>
    <property type="project" value="InterPro"/>
</dbReference>
<dbReference type="SUPFAM" id="SSF53383">
    <property type="entry name" value="PLP-dependent transferases"/>
    <property type="match status" value="1"/>
</dbReference>
<accession>A0A6J6WIE7</accession>